<dbReference type="InterPro" id="IPR035412">
    <property type="entry name" value="Terminase_L_N"/>
</dbReference>
<feature type="non-terminal residue" evidence="2">
    <location>
        <position position="110"/>
    </location>
</feature>
<dbReference type="Pfam" id="PF04466">
    <property type="entry name" value="Terminase_3"/>
    <property type="match status" value="1"/>
</dbReference>
<name>X1DRG4_9ZZZZ</name>
<comment type="caution">
    <text evidence="2">The sequence shown here is derived from an EMBL/GenBank/DDBJ whole genome shotgun (WGS) entry which is preliminary data.</text>
</comment>
<accession>X1DRG4</accession>
<evidence type="ECO:0000313" key="2">
    <source>
        <dbReference type="EMBL" id="GAH23601.1"/>
    </source>
</evidence>
<proteinExistence type="predicted"/>
<protein>
    <recommendedName>
        <fullName evidence="1">Phage terminase large subunit N-terminal domain-containing protein</fullName>
    </recommendedName>
</protein>
<dbReference type="EMBL" id="BART01039809">
    <property type="protein sequence ID" value="GAH23601.1"/>
    <property type="molecule type" value="Genomic_DNA"/>
</dbReference>
<organism evidence="2">
    <name type="scientific">marine sediment metagenome</name>
    <dbReference type="NCBI Taxonomy" id="412755"/>
    <lineage>
        <taxon>unclassified sequences</taxon>
        <taxon>metagenomes</taxon>
        <taxon>ecological metagenomes</taxon>
    </lineage>
</organism>
<reference evidence="2" key="1">
    <citation type="journal article" date="2014" name="Front. Microbiol.">
        <title>High frequency of phylogenetically diverse reductive dehalogenase-homologous genes in deep subseafloor sedimentary metagenomes.</title>
        <authorList>
            <person name="Kawai M."/>
            <person name="Futagami T."/>
            <person name="Toyoda A."/>
            <person name="Takaki Y."/>
            <person name="Nishi S."/>
            <person name="Hori S."/>
            <person name="Arai W."/>
            <person name="Tsubouchi T."/>
            <person name="Morono Y."/>
            <person name="Uchiyama I."/>
            <person name="Ito T."/>
            <person name="Fujiyama A."/>
            <person name="Inagaki F."/>
            <person name="Takami H."/>
        </authorList>
    </citation>
    <scope>NUCLEOTIDE SEQUENCE</scope>
    <source>
        <strain evidence="2">Expedition CK06-06</strain>
    </source>
</reference>
<dbReference type="InterPro" id="IPR052380">
    <property type="entry name" value="Viral_DNA_packaging_terminase"/>
</dbReference>
<feature type="non-terminal residue" evidence="2">
    <location>
        <position position="1"/>
    </location>
</feature>
<dbReference type="PANTHER" id="PTHR39184">
    <property type="match status" value="1"/>
</dbReference>
<gene>
    <name evidence="2" type="ORF">S01H4_65199</name>
</gene>
<dbReference type="PANTHER" id="PTHR39184:SF1">
    <property type="entry name" value="PBSX PHAGE TERMINASE LARGE SUBUNIT"/>
    <property type="match status" value="1"/>
</dbReference>
<dbReference type="AlphaFoldDB" id="X1DRG4"/>
<sequence>LFTKVFWKLREAKTRFVINYGGANSSKSWSQAQHELIELISNKGDILVLRKIGAELFNSVYFQIMTIIKEWDLSEEFICLFSGSKREIYHKPTGNRFVFAGLDDPAKLKS</sequence>
<feature type="domain" description="Phage terminase large subunit N-terminal" evidence="1">
    <location>
        <begin position="15"/>
        <end position="110"/>
    </location>
</feature>
<dbReference type="InterPro" id="IPR027417">
    <property type="entry name" value="P-loop_NTPase"/>
</dbReference>
<evidence type="ECO:0000259" key="1">
    <source>
        <dbReference type="Pfam" id="PF04466"/>
    </source>
</evidence>
<dbReference type="Gene3D" id="3.40.50.300">
    <property type="entry name" value="P-loop containing nucleotide triphosphate hydrolases"/>
    <property type="match status" value="1"/>
</dbReference>